<dbReference type="AlphaFoldDB" id="A0A1M5MN16"/>
<dbReference type="OrthoDB" id="7949440at2"/>
<name>A0A1M5MN16_9HYPH</name>
<dbReference type="RefSeq" id="WP_073058173.1">
    <property type="nucleotide sequence ID" value="NZ_FQUP01000007.1"/>
</dbReference>
<evidence type="ECO:0000313" key="1">
    <source>
        <dbReference type="EMBL" id="SHG78824.1"/>
    </source>
</evidence>
<accession>A0A1M5MN16</accession>
<gene>
    <name evidence="1" type="ORF">SAMN02745157_4833</name>
</gene>
<proteinExistence type="predicted"/>
<evidence type="ECO:0000313" key="2">
    <source>
        <dbReference type="Proteomes" id="UP000184485"/>
    </source>
</evidence>
<keyword evidence="2" id="KW-1185">Reference proteome</keyword>
<reference evidence="1 2" key="1">
    <citation type="submission" date="2016-11" db="EMBL/GenBank/DDBJ databases">
        <authorList>
            <person name="Jaros S."/>
            <person name="Januszkiewicz K."/>
            <person name="Wedrychowicz H."/>
        </authorList>
    </citation>
    <scope>NUCLEOTIDE SEQUENCE [LARGE SCALE GENOMIC DNA]</scope>
    <source>
        <strain evidence="1 2">DSM 19436</strain>
    </source>
</reference>
<dbReference type="STRING" id="1122133.SAMN02745157_4833"/>
<protein>
    <submittedName>
        <fullName evidence="1">Uncharacterized protein</fullName>
    </submittedName>
</protein>
<dbReference type="EMBL" id="FQUP01000007">
    <property type="protein sequence ID" value="SHG78824.1"/>
    <property type="molecule type" value="Genomic_DNA"/>
</dbReference>
<sequence length="87" mass="9029">MSAAPATIHVVVSFSQVDDEIAADPPQQAPTASAAISRAKALAPKHAGVIAWSRTLDPDTGDYSDPVELIRLGTIPDWFDETGDAGG</sequence>
<dbReference type="Proteomes" id="UP000184485">
    <property type="component" value="Unassembled WGS sequence"/>
</dbReference>
<organism evidence="1 2">
    <name type="scientific">Kaistia soli DSM 19436</name>
    <dbReference type="NCBI Taxonomy" id="1122133"/>
    <lineage>
        <taxon>Bacteria</taxon>
        <taxon>Pseudomonadati</taxon>
        <taxon>Pseudomonadota</taxon>
        <taxon>Alphaproteobacteria</taxon>
        <taxon>Hyphomicrobiales</taxon>
        <taxon>Kaistiaceae</taxon>
        <taxon>Kaistia</taxon>
    </lineage>
</organism>